<name>W6MFJ4_9ASCO</name>
<dbReference type="GO" id="GO:1990414">
    <property type="term" value="P:replication-born double-strand break repair via sister chromatid exchange"/>
    <property type="evidence" value="ECO:0007669"/>
    <property type="project" value="TreeGrafter"/>
</dbReference>
<protein>
    <recommendedName>
        <fullName evidence="1">Sister chromatid cohesion protein</fullName>
    </recommendedName>
</protein>
<reference evidence="4" key="2">
    <citation type="submission" date="2014-02" db="EMBL/GenBank/DDBJ databases">
        <title>Complete DNA sequence of /Kuraishia capsulata/ illustrates novel genomic features among budding yeasts (/Saccharomycotina/).</title>
        <authorList>
            <person name="Morales L."/>
            <person name="Noel B."/>
            <person name="Porcel B."/>
            <person name="Marcet-Houben M."/>
            <person name="Hullo M-F."/>
            <person name="Sacerdot C."/>
            <person name="Tekaia F."/>
            <person name="Leh-Louis V."/>
            <person name="Despons L."/>
            <person name="Khanna V."/>
            <person name="Aury J-M."/>
            <person name="Barbe V."/>
            <person name="Couloux A."/>
            <person name="Labadie K."/>
            <person name="Pelletier E."/>
            <person name="Souciet J-L."/>
            <person name="Boekhout T."/>
            <person name="Gabaldon T."/>
            <person name="Wincker P."/>
            <person name="Dujon B."/>
        </authorList>
    </citation>
    <scope>NUCLEOTIDE SEQUENCE</scope>
    <source>
        <strain evidence="4">CBS 1993</strain>
    </source>
</reference>
<dbReference type="InterPro" id="IPR016024">
    <property type="entry name" value="ARM-type_fold"/>
</dbReference>
<gene>
    <name evidence="4" type="ORF">KUCA_T00000555001</name>
</gene>
<evidence type="ECO:0000313" key="5">
    <source>
        <dbReference type="Proteomes" id="UP000019384"/>
    </source>
</evidence>
<feature type="region of interest" description="Disordered" evidence="2">
    <location>
        <begin position="173"/>
        <end position="193"/>
    </location>
</feature>
<accession>W6MFJ4</accession>
<organism evidence="4 5">
    <name type="scientific">Kuraishia capsulata CBS 1993</name>
    <dbReference type="NCBI Taxonomy" id="1382522"/>
    <lineage>
        <taxon>Eukaryota</taxon>
        <taxon>Fungi</taxon>
        <taxon>Dikarya</taxon>
        <taxon>Ascomycota</taxon>
        <taxon>Saccharomycotina</taxon>
        <taxon>Pichiomycetes</taxon>
        <taxon>Pichiales</taxon>
        <taxon>Pichiaceae</taxon>
        <taxon>Kuraishia</taxon>
    </lineage>
</organism>
<dbReference type="InterPro" id="IPR033031">
    <property type="entry name" value="Scc2/Nipped-B"/>
</dbReference>
<dbReference type="PANTHER" id="PTHR21704:SF18">
    <property type="entry name" value="NIPPED-B-LIKE PROTEIN"/>
    <property type="match status" value="1"/>
</dbReference>
<dbReference type="Gene3D" id="1.25.10.10">
    <property type="entry name" value="Leucine-rich Repeat Variant"/>
    <property type="match status" value="1"/>
</dbReference>
<dbReference type="InterPro" id="IPR024986">
    <property type="entry name" value="Nipped-B_C"/>
</dbReference>
<comment type="subcellular location">
    <subcellularLocation>
        <location evidence="1">Nucleus</location>
    </subcellularLocation>
</comment>
<comment type="similarity">
    <text evidence="1">Belongs to the SCC2/Nipped-B family.</text>
</comment>
<dbReference type="Pfam" id="PF20168">
    <property type="entry name" value="PDS5"/>
    <property type="match status" value="1"/>
</dbReference>
<dbReference type="STRING" id="1382522.W6MFJ4"/>
<reference evidence="4" key="1">
    <citation type="submission" date="2013-12" db="EMBL/GenBank/DDBJ databases">
        <authorList>
            <person name="Genoscope - CEA"/>
        </authorList>
    </citation>
    <scope>NUCLEOTIDE SEQUENCE</scope>
    <source>
        <strain evidence="4">CBS 1993</strain>
    </source>
</reference>
<dbReference type="GO" id="GO:0003682">
    <property type="term" value="F:chromatin binding"/>
    <property type="evidence" value="ECO:0007669"/>
    <property type="project" value="TreeGrafter"/>
</dbReference>
<dbReference type="InterPro" id="IPR011989">
    <property type="entry name" value="ARM-like"/>
</dbReference>
<evidence type="ECO:0000259" key="3">
    <source>
        <dbReference type="Pfam" id="PF12830"/>
    </source>
</evidence>
<dbReference type="Proteomes" id="UP000019384">
    <property type="component" value="Unassembled WGS sequence"/>
</dbReference>
<dbReference type="SUPFAM" id="SSF48371">
    <property type="entry name" value="ARM repeat"/>
    <property type="match status" value="1"/>
</dbReference>
<keyword evidence="1" id="KW-0677">Repeat</keyword>
<dbReference type="RefSeq" id="XP_022456606.1">
    <property type="nucleotide sequence ID" value="XM_022605104.1"/>
</dbReference>
<dbReference type="GO" id="GO:0034087">
    <property type="term" value="P:establishment of mitotic sister chromatid cohesion"/>
    <property type="evidence" value="ECO:0007669"/>
    <property type="project" value="TreeGrafter"/>
</dbReference>
<dbReference type="GeneID" id="34517994"/>
<proteinExistence type="inferred from homology"/>
<feature type="domain" description="Sister chromatid cohesion C-terminal" evidence="3">
    <location>
        <begin position="1241"/>
        <end position="1419"/>
    </location>
</feature>
<sequence>MAPDGVTTELVSAISSAPLSYLIPRQDAVPLAAPARVSIPPFEVPGYGRNEALKLMEDATFMEEVLSFVNSNIPELQSLQFKKPAFSITHAYPSAPSNASIPPQLEEFRHKLEEKVGRILRGQHIKPDFKVKRVALASAAEVDAGRETESAVSSIPESPIKRPIDELQKEHKRRKIEYQGSKEAEPKDAFKSTEGNQKAKIELVNLLQRIGLTDNEVDFGDRTCWKPLVEDDDCESSETCYMLSNQAMTLIQSCLLRLRNSRQMLELETQYLLRIQKCIRLTLEPMTEKTWTHMNKNNTLVFLAKHVCAACLTYFSLLKSGSSEKQLNLSPLMETIVDTIYSIVDDGVRPFYATETETSAPLELVLSICSVINELSDYIRENTMDESIITRLEYLTIKVLFFNVPNKRVSSGWDIAKLRLSFSELLSAIFSSAESQRSYIIEELCLNFDKTPSTSSAARSFKTSRGLCVSVFTMLTVNLVTESFSPQTFDFNEDFWSIFHSQDANIDNSKKQALQSTLDRFELFIDEQTTKRDETVSNLTSSLLSKIVTDSEITTRKIFEIFVEDLLAMMEFPEWPAAETILFFLTKGLVYMATSEEHNAVIEAFALEMIGLIGCKIVELKKLGLKAMTLEGFQTVTGSYFQSLFFLQDHSPRAYQYLSLNMLSLVRMAQTNRSEVSPDQISSIYEIYLNSRSEKCLRIDQLEVIDLKEEDPHQNVMAAGQLVTLYEKFLSLMLSSLNHPRIKARTRAIKNLALLTNIQPAIILLPGVKEAVELRIKDESSLVRDAVVDFMSSYCKANSGTSLSFTPLLCQLMSDDSVAVRKRVIKTCNELYMLTDQTILKTMISQHFLLRKDDEETSIRKLAVEILLEHWVNPLVKCEEEGNDPTLIASDIMKVILPVLDQSDEAYALVHRFFVEDILHKGEKPQKYYDSILNMCNHLIGTASNWVSFEVPSEEPSPETKRSMLFLSMIASCDGMLISQDLLVSLQCFLEASGCMFSYSLDIFRDVLVVNRNLKPDFARTCESVLLQRLTKLDNRELAETVRCIWLFSNITGDSRRIASAAISCIRLIKPFADSAMSGLSVIYDGKLMRLLSLIGHFGSFCQFDQPGTKDIFISAKLGLKTNDTVRSLLVRILLCFSGPKVDRSVRSRAIENLLNICTSDPILFKTMAIKNILSVSLNESSELERPTKKVIINAFTRLLQHAEKETLKRVGLNINVSGSSKIDITAFHGESNNFLVDAICTSLVQDHLQPILGACLQDETDYAFTATKLLSLIIRLGLANPRICIATVIALESSSNAGTREIALAIHQELYEKHESLIETSYTEGFRLAVSYRKRVSSRFYVEFTFLHSFFGVFKNNVTSRRKALSTLGRSFCFNEVRFSTQNAALEYLDYISYISRCFNAITCNTLEEAYTVVKAITVAVCSPGYDILSKLETSPTTKSYLFVLRAYLVLLRLNHSFMVRYGLNLDTIGDFSAAKGDRSLRVPPKARNLHTNIDLHDLDIECLKIDNDKTNMELQTKLSFLLSSTREGDLYD</sequence>
<feature type="compositionally biased region" description="Basic and acidic residues" evidence="2">
    <location>
        <begin position="176"/>
        <end position="193"/>
    </location>
</feature>
<dbReference type="GO" id="GO:0061775">
    <property type="term" value="F:cohesin loader activity"/>
    <property type="evidence" value="ECO:0007669"/>
    <property type="project" value="InterPro"/>
</dbReference>
<dbReference type="OrthoDB" id="418242at2759"/>
<keyword evidence="1" id="KW-0131">Cell cycle</keyword>
<dbReference type="PANTHER" id="PTHR21704">
    <property type="entry name" value="NIPPED-B-LIKE PROTEIN DELANGIN SCC2-RELATED"/>
    <property type="match status" value="1"/>
</dbReference>
<dbReference type="GO" id="GO:0140588">
    <property type="term" value="P:chromatin looping"/>
    <property type="evidence" value="ECO:0007669"/>
    <property type="project" value="InterPro"/>
</dbReference>
<dbReference type="HOGENOM" id="CLU_004334_0_0_1"/>
<dbReference type="GO" id="GO:0090694">
    <property type="term" value="C:Scc2-Scc4 cohesin loading complex"/>
    <property type="evidence" value="ECO:0007669"/>
    <property type="project" value="TreeGrafter"/>
</dbReference>
<keyword evidence="1" id="KW-0539">Nucleus</keyword>
<evidence type="ECO:0000313" key="4">
    <source>
        <dbReference type="EMBL" id="CDK24589.1"/>
    </source>
</evidence>
<dbReference type="GO" id="GO:0071169">
    <property type="term" value="P:establishment of protein localization to chromatin"/>
    <property type="evidence" value="ECO:0007669"/>
    <property type="project" value="TreeGrafter"/>
</dbReference>
<dbReference type="Pfam" id="PF12830">
    <property type="entry name" value="Nipped-B_C"/>
    <property type="match status" value="1"/>
</dbReference>
<dbReference type="GO" id="GO:0010468">
    <property type="term" value="P:regulation of gene expression"/>
    <property type="evidence" value="ECO:0007669"/>
    <property type="project" value="InterPro"/>
</dbReference>
<keyword evidence="5" id="KW-1185">Reference proteome</keyword>
<dbReference type="EMBL" id="HG793125">
    <property type="protein sequence ID" value="CDK24589.1"/>
    <property type="molecule type" value="Genomic_DNA"/>
</dbReference>
<evidence type="ECO:0000256" key="2">
    <source>
        <dbReference type="SAM" id="MobiDB-lite"/>
    </source>
</evidence>
<evidence type="ECO:0000256" key="1">
    <source>
        <dbReference type="RuleBase" id="RU364107"/>
    </source>
</evidence>